<protein>
    <recommendedName>
        <fullName evidence="3">Exo-alpha-sialidase</fullName>
    </recommendedName>
</protein>
<evidence type="ECO:0008006" key="3">
    <source>
        <dbReference type="Google" id="ProtNLM"/>
    </source>
</evidence>
<sequence>MLSSNRNISLPRSILLIVSVLMLLASGLSSAEIVIQATPDGGFQPRLIVDAQGDVHLLYFKKRLRAPSAREGNLYYRQYLTSEKRFGLPVKVSSEAYNLQTFSVARASLAIDGEGRIHVVWYRPKANQYFYTRSNSERNQFETQRAMVAEYSEGLDATADVAALGSKVAIVWAAGSLAREYERTVYARISNDFGASFGSEIRIGNPDIGACACCSLATDYADEDDLRVAYRSAIDGIGRHMQLLSLEFSEGNLVSGAYAEVSPLQEWELSACPLSTNDIALDNDAHQWLVFETQSRIVQIQLVADAIATAVAEPFSRTRQKNPVLAINAQGDRLIVWGEAISHSKGGRLNMKLFSADGTAKDFQFSDDITMQNFTFPAAVTLPDGDFLVLH</sequence>
<reference evidence="2" key="1">
    <citation type="submission" date="2017-08" db="EMBL/GenBank/DDBJ databases">
        <title>A dynamic microbial community with high functional redundancy inhabits the cold, oxic subseafloor aquifer.</title>
        <authorList>
            <person name="Tully B.J."/>
            <person name="Wheat C.G."/>
            <person name="Glazer B.T."/>
            <person name="Huber J.A."/>
        </authorList>
    </citation>
    <scope>NUCLEOTIDE SEQUENCE [LARGE SCALE GENOMIC DNA]</scope>
</reference>
<gene>
    <name evidence="1" type="ORF">COA96_15960</name>
</gene>
<proteinExistence type="predicted"/>
<name>A0A2A5AMC8_9GAMM</name>
<organism evidence="1 2">
    <name type="scientific">SAR86 cluster bacterium</name>
    <dbReference type="NCBI Taxonomy" id="2030880"/>
    <lineage>
        <taxon>Bacteria</taxon>
        <taxon>Pseudomonadati</taxon>
        <taxon>Pseudomonadota</taxon>
        <taxon>Gammaproteobacteria</taxon>
        <taxon>SAR86 cluster</taxon>
    </lineage>
</organism>
<comment type="caution">
    <text evidence="1">The sequence shown here is derived from an EMBL/GenBank/DDBJ whole genome shotgun (WGS) entry which is preliminary data.</text>
</comment>
<accession>A0A2A5AMC8</accession>
<dbReference type="Proteomes" id="UP000218327">
    <property type="component" value="Unassembled WGS sequence"/>
</dbReference>
<evidence type="ECO:0000313" key="1">
    <source>
        <dbReference type="EMBL" id="PCJ19986.1"/>
    </source>
</evidence>
<dbReference type="AlphaFoldDB" id="A0A2A5AMC8"/>
<evidence type="ECO:0000313" key="2">
    <source>
        <dbReference type="Proteomes" id="UP000218327"/>
    </source>
</evidence>
<dbReference type="EMBL" id="NVVJ01000083">
    <property type="protein sequence ID" value="PCJ19986.1"/>
    <property type="molecule type" value="Genomic_DNA"/>
</dbReference>